<accession>A0A849K9E5</accession>
<organism evidence="2 3">
    <name type="scientific">Isoptericola sediminis</name>
    <dbReference type="NCBI Taxonomy" id="2733572"/>
    <lineage>
        <taxon>Bacteria</taxon>
        <taxon>Bacillati</taxon>
        <taxon>Actinomycetota</taxon>
        <taxon>Actinomycetes</taxon>
        <taxon>Micrococcales</taxon>
        <taxon>Promicromonosporaceae</taxon>
        <taxon>Isoptericola</taxon>
    </lineage>
</organism>
<dbReference type="Proteomes" id="UP000557204">
    <property type="component" value="Unassembled WGS sequence"/>
</dbReference>
<evidence type="ECO:0008006" key="4">
    <source>
        <dbReference type="Google" id="ProtNLM"/>
    </source>
</evidence>
<dbReference type="EMBL" id="JABFAJ010000024">
    <property type="protein sequence ID" value="NNU28385.1"/>
    <property type="molecule type" value="Genomic_DNA"/>
</dbReference>
<dbReference type="Gene3D" id="2.60.40.10">
    <property type="entry name" value="Immunoglobulins"/>
    <property type="match status" value="1"/>
</dbReference>
<evidence type="ECO:0000313" key="2">
    <source>
        <dbReference type="EMBL" id="NNU28385.1"/>
    </source>
</evidence>
<protein>
    <recommendedName>
        <fullName evidence="4">Fibronectin type-III domain-containing protein</fullName>
    </recommendedName>
</protein>
<dbReference type="PROSITE" id="PS51318">
    <property type="entry name" value="TAT"/>
    <property type="match status" value="1"/>
</dbReference>
<sequence>MAAGPRPVRRRLLGVLLSVVVALSGTLVAAPAATAADDTPPTTPQVTLKRWLPPKEPDFSGIWWWKPRATWTASRDDSGVTGYQVQVRHPGSHWHTPGSTTWRSPDRLRYRLLLEPGEQDCLRVRARDAAGNVSRGSKRRCTTAPLTPLMDFVDTTLVKDDGALTHPYAYLTTTWGGPTKTEDRFTDVRGVRLRVRTGPKAGRATVYVGSRRLGTIDARSSTGRWRTITIRVPAEDARTGRIRFVPRTEAPVKIRFVWPIGR</sequence>
<comment type="caution">
    <text evidence="2">The sequence shown here is derived from an EMBL/GenBank/DDBJ whole genome shotgun (WGS) entry which is preliminary data.</text>
</comment>
<reference evidence="2 3" key="1">
    <citation type="submission" date="2020-05" db="EMBL/GenBank/DDBJ databases">
        <title>Genome sequence of Isoptericola sp. JC619 isolated from Chilika lagoon, India.</title>
        <authorList>
            <person name="Kumar D."/>
            <person name="Appam K."/>
            <person name="Gandham S."/>
            <person name="Uppada J."/>
            <person name="Sasikala C."/>
            <person name="Venkata Ramana C."/>
        </authorList>
    </citation>
    <scope>NUCLEOTIDE SEQUENCE [LARGE SCALE GENOMIC DNA]</scope>
    <source>
        <strain evidence="2 3">JC619</strain>
    </source>
</reference>
<gene>
    <name evidence="2" type="ORF">HLI28_12650</name>
</gene>
<keyword evidence="3" id="KW-1185">Reference proteome</keyword>
<keyword evidence="1" id="KW-0732">Signal</keyword>
<proteinExistence type="predicted"/>
<dbReference type="GO" id="GO:0005975">
    <property type="term" value="P:carbohydrate metabolic process"/>
    <property type="evidence" value="ECO:0007669"/>
    <property type="project" value="UniProtKB-ARBA"/>
</dbReference>
<dbReference type="InterPro" id="IPR006311">
    <property type="entry name" value="TAT_signal"/>
</dbReference>
<dbReference type="AlphaFoldDB" id="A0A849K9E5"/>
<dbReference type="SUPFAM" id="SSF49265">
    <property type="entry name" value="Fibronectin type III"/>
    <property type="match status" value="1"/>
</dbReference>
<name>A0A849K9E5_9MICO</name>
<dbReference type="InterPro" id="IPR013783">
    <property type="entry name" value="Ig-like_fold"/>
</dbReference>
<evidence type="ECO:0000313" key="3">
    <source>
        <dbReference type="Proteomes" id="UP000557204"/>
    </source>
</evidence>
<feature type="signal peptide" evidence="1">
    <location>
        <begin position="1"/>
        <end position="29"/>
    </location>
</feature>
<dbReference type="InterPro" id="IPR036116">
    <property type="entry name" value="FN3_sf"/>
</dbReference>
<dbReference type="RefSeq" id="WP_171247928.1">
    <property type="nucleotide sequence ID" value="NZ_JABFAJ010000024.1"/>
</dbReference>
<evidence type="ECO:0000256" key="1">
    <source>
        <dbReference type="SAM" id="SignalP"/>
    </source>
</evidence>
<feature type="chain" id="PRO_5039123170" description="Fibronectin type-III domain-containing protein" evidence="1">
    <location>
        <begin position="30"/>
        <end position="262"/>
    </location>
</feature>